<dbReference type="Proteomes" id="UP000321456">
    <property type="component" value="Unassembled WGS sequence"/>
</dbReference>
<evidence type="ECO:0000313" key="1">
    <source>
        <dbReference type="EMBL" id="TXN37736.1"/>
    </source>
</evidence>
<comment type="caution">
    <text evidence="1">The sequence shown here is derived from an EMBL/GenBank/DDBJ whole genome shotgun (WGS) entry which is preliminary data.</text>
</comment>
<name>A0A5C8V8N6_9FLAO</name>
<reference evidence="1 2" key="1">
    <citation type="submission" date="2019-08" db="EMBL/GenBank/DDBJ databases">
        <title>Professor.</title>
        <authorList>
            <person name="Park J.S."/>
        </authorList>
    </citation>
    <scope>NUCLEOTIDE SEQUENCE [LARGE SCALE GENOMIC DNA]</scope>
    <source>
        <strain evidence="1 2">176CP5-101</strain>
    </source>
</reference>
<dbReference type="RefSeq" id="WP_147741954.1">
    <property type="nucleotide sequence ID" value="NZ_VRUR01000001.1"/>
</dbReference>
<gene>
    <name evidence="1" type="ORF">FVB32_05455</name>
</gene>
<sequence>MKNQEIKIVVLDQVFITNLENIKANYTLEAEIASEFGKTKEFRSHEHFKTIEAYTSALVAGKIENYDNELELDTTHDLGDYPDGFNPDLYGL</sequence>
<organism evidence="1 2">
    <name type="scientific">Flagellimonas hymeniacidonis</name>
    <dbReference type="NCBI Taxonomy" id="2603628"/>
    <lineage>
        <taxon>Bacteria</taxon>
        <taxon>Pseudomonadati</taxon>
        <taxon>Bacteroidota</taxon>
        <taxon>Flavobacteriia</taxon>
        <taxon>Flavobacteriales</taxon>
        <taxon>Flavobacteriaceae</taxon>
        <taxon>Flagellimonas</taxon>
    </lineage>
</organism>
<protein>
    <submittedName>
        <fullName evidence="1">Uncharacterized protein</fullName>
    </submittedName>
</protein>
<dbReference type="AlphaFoldDB" id="A0A5C8V8N6"/>
<accession>A0A5C8V8N6</accession>
<dbReference type="EMBL" id="VRUR01000001">
    <property type="protein sequence ID" value="TXN37736.1"/>
    <property type="molecule type" value="Genomic_DNA"/>
</dbReference>
<evidence type="ECO:0000313" key="2">
    <source>
        <dbReference type="Proteomes" id="UP000321456"/>
    </source>
</evidence>
<keyword evidence="2" id="KW-1185">Reference proteome</keyword>
<proteinExistence type="predicted"/>